<evidence type="ECO:0000256" key="3">
    <source>
        <dbReference type="ARBA" id="ARBA00022989"/>
    </source>
</evidence>
<dbReference type="SUPFAM" id="SSF103481">
    <property type="entry name" value="Multidrug resistance efflux transporter EmrE"/>
    <property type="match status" value="2"/>
</dbReference>
<evidence type="ECO:0000313" key="7">
    <source>
        <dbReference type="EMBL" id="CAF1073882.1"/>
    </source>
</evidence>
<feature type="transmembrane region" description="Helical" evidence="5">
    <location>
        <begin position="33"/>
        <end position="53"/>
    </location>
</feature>
<dbReference type="PANTHER" id="PTHR22911">
    <property type="entry name" value="ACYL-MALONYL CONDENSING ENZYME-RELATED"/>
    <property type="match status" value="1"/>
</dbReference>
<reference evidence="7" key="1">
    <citation type="submission" date="2021-02" db="EMBL/GenBank/DDBJ databases">
        <authorList>
            <person name="Nowell W R."/>
        </authorList>
    </citation>
    <scope>NUCLEOTIDE SEQUENCE</scope>
    <source>
        <strain evidence="7">Ploen Becks lab</strain>
    </source>
</reference>
<comment type="caution">
    <text evidence="7">The sequence shown here is derived from an EMBL/GenBank/DDBJ whole genome shotgun (WGS) entry which is preliminary data.</text>
</comment>
<feature type="transmembrane region" description="Helical" evidence="5">
    <location>
        <begin position="206"/>
        <end position="225"/>
    </location>
</feature>
<feature type="domain" description="EamA" evidence="6">
    <location>
        <begin position="34"/>
        <end position="165"/>
    </location>
</feature>
<feature type="transmembrane region" description="Helical" evidence="5">
    <location>
        <begin position="65"/>
        <end position="83"/>
    </location>
</feature>
<feature type="transmembrane region" description="Helical" evidence="5">
    <location>
        <begin position="237"/>
        <end position="259"/>
    </location>
</feature>
<evidence type="ECO:0000259" key="6">
    <source>
        <dbReference type="Pfam" id="PF00892"/>
    </source>
</evidence>
<dbReference type="PANTHER" id="PTHR22911:SF6">
    <property type="entry name" value="SOLUTE CARRIER FAMILY 35 MEMBER G1"/>
    <property type="match status" value="1"/>
</dbReference>
<dbReference type="Proteomes" id="UP000663879">
    <property type="component" value="Unassembled WGS sequence"/>
</dbReference>
<dbReference type="OrthoDB" id="306876at2759"/>
<comment type="subcellular location">
    <subcellularLocation>
        <location evidence="1">Membrane</location>
        <topology evidence="1">Multi-pass membrane protein</topology>
    </subcellularLocation>
</comment>
<dbReference type="InterPro" id="IPR000620">
    <property type="entry name" value="EamA_dom"/>
</dbReference>
<dbReference type="EMBL" id="CAJNOC010006261">
    <property type="protein sequence ID" value="CAF1073882.1"/>
    <property type="molecule type" value="Genomic_DNA"/>
</dbReference>
<keyword evidence="8" id="KW-1185">Reference proteome</keyword>
<feature type="transmembrane region" description="Helical" evidence="5">
    <location>
        <begin position="95"/>
        <end position="113"/>
    </location>
</feature>
<sequence>MDNKYRKENSKIYHAVSLNESEAPKKEFCLRPIIGYLLGLLYALSVCLMNIFVKMAPGLDASNHSTIAYFIQLIVMLILVKYHHQPIFGPKSQRGLLTLRGAAGSATIILGFFSVRYLDIGDIETLSNSAVIMTAILSRIFLNEKLTVSHIVALILTITGVFFIVRPPFLFGLEKEMEQMLQINLTETNHTNLEIKDHSNRSLFETLMGVGIVLASALCFSITQVSVRKLCLLKAHFAVATLYPALIGLPVSILISVILKITNQSKLDLNEDRNVLLINLAYSVCGGIFATACNLILNYALKYEDATKIAMVKTFGVLFSFILQYFLLDITVDLLGIIGAVIIVTSILFVLTLKIFDAKLTKSRNCFIRFLIGKF</sequence>
<keyword evidence="4 5" id="KW-0472">Membrane</keyword>
<organism evidence="7 8">
    <name type="scientific">Brachionus calyciflorus</name>
    <dbReference type="NCBI Taxonomy" id="104777"/>
    <lineage>
        <taxon>Eukaryota</taxon>
        <taxon>Metazoa</taxon>
        <taxon>Spiralia</taxon>
        <taxon>Gnathifera</taxon>
        <taxon>Rotifera</taxon>
        <taxon>Eurotatoria</taxon>
        <taxon>Monogononta</taxon>
        <taxon>Pseudotrocha</taxon>
        <taxon>Ploima</taxon>
        <taxon>Brachionidae</taxon>
        <taxon>Brachionus</taxon>
    </lineage>
</organism>
<proteinExistence type="predicted"/>
<evidence type="ECO:0000256" key="1">
    <source>
        <dbReference type="ARBA" id="ARBA00004141"/>
    </source>
</evidence>
<dbReference type="Pfam" id="PF00892">
    <property type="entry name" value="EamA"/>
    <property type="match status" value="2"/>
</dbReference>
<feature type="transmembrane region" description="Helical" evidence="5">
    <location>
        <begin position="125"/>
        <end position="142"/>
    </location>
</feature>
<dbReference type="GO" id="GO:0016020">
    <property type="term" value="C:membrane"/>
    <property type="evidence" value="ECO:0007669"/>
    <property type="project" value="UniProtKB-SubCell"/>
</dbReference>
<keyword evidence="3 5" id="KW-1133">Transmembrane helix</keyword>
<dbReference type="InterPro" id="IPR037185">
    <property type="entry name" value="EmrE-like"/>
</dbReference>
<evidence type="ECO:0000256" key="2">
    <source>
        <dbReference type="ARBA" id="ARBA00022692"/>
    </source>
</evidence>
<accession>A0A814M357</accession>
<evidence type="ECO:0000256" key="5">
    <source>
        <dbReference type="SAM" id="Phobius"/>
    </source>
</evidence>
<dbReference type="AlphaFoldDB" id="A0A814M357"/>
<evidence type="ECO:0000256" key="4">
    <source>
        <dbReference type="ARBA" id="ARBA00023136"/>
    </source>
</evidence>
<feature type="transmembrane region" description="Helical" evidence="5">
    <location>
        <begin position="309"/>
        <end position="328"/>
    </location>
</feature>
<feature type="domain" description="EamA" evidence="6">
    <location>
        <begin position="208"/>
        <end position="351"/>
    </location>
</feature>
<evidence type="ECO:0000313" key="8">
    <source>
        <dbReference type="Proteomes" id="UP000663879"/>
    </source>
</evidence>
<feature type="transmembrane region" description="Helical" evidence="5">
    <location>
        <begin position="279"/>
        <end position="297"/>
    </location>
</feature>
<feature type="transmembrane region" description="Helical" evidence="5">
    <location>
        <begin position="334"/>
        <end position="356"/>
    </location>
</feature>
<keyword evidence="2 5" id="KW-0812">Transmembrane</keyword>
<protein>
    <recommendedName>
        <fullName evidence="6">EamA domain-containing protein</fullName>
    </recommendedName>
</protein>
<name>A0A814M357_9BILA</name>
<feature type="transmembrane region" description="Helical" evidence="5">
    <location>
        <begin position="151"/>
        <end position="171"/>
    </location>
</feature>
<gene>
    <name evidence="7" type="ORF">OXX778_LOCUS19865</name>
</gene>